<keyword evidence="3" id="KW-1185">Reference proteome</keyword>
<reference evidence="2 3" key="1">
    <citation type="submission" date="2018-05" db="EMBL/GenBank/DDBJ databases">
        <title>Genomic Encyclopedia of Type Strains, Phase IV (KMG-V): Genome sequencing to study the core and pangenomes of soil and plant-associated prokaryotes.</title>
        <authorList>
            <person name="Whitman W."/>
        </authorList>
    </citation>
    <scope>NUCLEOTIDE SEQUENCE [LARGE SCALE GENOMIC DNA]</scope>
    <source>
        <strain evidence="2 3">SLV-132</strain>
    </source>
</reference>
<feature type="compositionally biased region" description="Polar residues" evidence="1">
    <location>
        <begin position="1"/>
        <end position="10"/>
    </location>
</feature>
<evidence type="ECO:0000313" key="2">
    <source>
        <dbReference type="EMBL" id="PWK34902.1"/>
    </source>
</evidence>
<gene>
    <name evidence="2" type="ORF">C7419_102175</name>
</gene>
<accession>A0A316ET73</accession>
<name>A0A316ET73_9BURK</name>
<comment type="caution">
    <text evidence="2">The sequence shown here is derived from an EMBL/GenBank/DDBJ whole genome shotgun (WGS) entry which is preliminary data.</text>
</comment>
<evidence type="ECO:0000313" key="3">
    <source>
        <dbReference type="Proteomes" id="UP000245754"/>
    </source>
</evidence>
<protein>
    <submittedName>
        <fullName evidence="2">Uncharacterized protein</fullName>
    </submittedName>
</protein>
<dbReference type="OrthoDB" id="9898265at2"/>
<organism evidence="2 3">
    <name type="scientific">Cupriavidus plantarum</name>
    <dbReference type="NCBI Taxonomy" id="942865"/>
    <lineage>
        <taxon>Bacteria</taxon>
        <taxon>Pseudomonadati</taxon>
        <taxon>Pseudomonadota</taxon>
        <taxon>Betaproteobacteria</taxon>
        <taxon>Burkholderiales</taxon>
        <taxon>Burkholderiaceae</taxon>
        <taxon>Cupriavidus</taxon>
    </lineage>
</organism>
<evidence type="ECO:0000256" key="1">
    <source>
        <dbReference type="SAM" id="MobiDB-lite"/>
    </source>
</evidence>
<feature type="region of interest" description="Disordered" evidence="1">
    <location>
        <begin position="1"/>
        <end position="26"/>
    </location>
</feature>
<dbReference type="GeneID" id="98341214"/>
<dbReference type="RefSeq" id="WP_109583033.1">
    <property type="nucleotide sequence ID" value="NZ_CAJPUX010000002.1"/>
</dbReference>
<dbReference type="EMBL" id="QGGT01000002">
    <property type="protein sequence ID" value="PWK34902.1"/>
    <property type="molecule type" value="Genomic_DNA"/>
</dbReference>
<dbReference type="AlphaFoldDB" id="A0A316ET73"/>
<sequence>MRQPPEQTSPPDGEETPEGEATPDNRLRKLRHDAFRLLSGSAEEARHASGDGMLMVDGAFVAVAPRARRHGAIAHDEPGMMITAEASYRVESATLPRVRASLALAGELLLRFGASIGCNAQGGITLNRWLAARHLTVDRLAAEITATRQLQRLIESAPEGGDGSSLR</sequence>
<dbReference type="Proteomes" id="UP000245754">
    <property type="component" value="Unassembled WGS sequence"/>
</dbReference>
<proteinExistence type="predicted"/>